<evidence type="ECO:0000313" key="2">
    <source>
        <dbReference type="EMBL" id="MPM45532.1"/>
    </source>
</evidence>
<proteinExistence type="predicted"/>
<accession>A0A644ZXI7</accession>
<name>A0A644ZXI7_9ZZZZ</name>
<protein>
    <submittedName>
        <fullName evidence="2">Uncharacterized protein</fullName>
    </submittedName>
</protein>
<comment type="caution">
    <text evidence="2">The sequence shown here is derived from an EMBL/GenBank/DDBJ whole genome shotgun (WGS) entry which is preliminary data.</text>
</comment>
<feature type="region of interest" description="Disordered" evidence="1">
    <location>
        <begin position="1"/>
        <end position="22"/>
    </location>
</feature>
<dbReference type="EMBL" id="VSSQ01010913">
    <property type="protein sequence ID" value="MPM45532.1"/>
    <property type="molecule type" value="Genomic_DNA"/>
</dbReference>
<feature type="compositionally biased region" description="Basic and acidic residues" evidence="1">
    <location>
        <begin position="1"/>
        <end position="14"/>
    </location>
</feature>
<sequence length="73" mass="7991">MLPGEDGGRHKESHLLPGVNGLESGPDGDLRFAKAHISAQQPVHRGRFFHVLLDFPHASELILCLDIGEGRLK</sequence>
<organism evidence="2">
    <name type="scientific">bioreactor metagenome</name>
    <dbReference type="NCBI Taxonomy" id="1076179"/>
    <lineage>
        <taxon>unclassified sequences</taxon>
        <taxon>metagenomes</taxon>
        <taxon>ecological metagenomes</taxon>
    </lineage>
</organism>
<gene>
    <name evidence="2" type="ORF">SDC9_92219</name>
</gene>
<reference evidence="2" key="1">
    <citation type="submission" date="2019-08" db="EMBL/GenBank/DDBJ databases">
        <authorList>
            <person name="Kucharzyk K."/>
            <person name="Murdoch R.W."/>
            <person name="Higgins S."/>
            <person name="Loffler F."/>
        </authorList>
    </citation>
    <scope>NUCLEOTIDE SEQUENCE</scope>
</reference>
<evidence type="ECO:0000256" key="1">
    <source>
        <dbReference type="SAM" id="MobiDB-lite"/>
    </source>
</evidence>
<dbReference type="AlphaFoldDB" id="A0A644ZXI7"/>